<dbReference type="GeneTree" id="ENSGT00940000155426"/>
<dbReference type="InterPro" id="IPR012227">
    <property type="entry name" value="TNF_rcpt-assoc_TRAF_met"/>
</dbReference>
<keyword evidence="15" id="KW-0539">Nucleus</keyword>
<reference evidence="22" key="3">
    <citation type="submission" date="2025-09" db="UniProtKB">
        <authorList>
            <consortium name="Ensembl"/>
        </authorList>
    </citation>
    <scope>IDENTIFICATION</scope>
</reference>
<dbReference type="PROSITE" id="PS50144">
    <property type="entry name" value="MATH"/>
    <property type="match status" value="1"/>
</dbReference>
<keyword evidence="11" id="KW-0677">Repeat</keyword>
<name>W5LYQ5_LEPOC</name>
<keyword evidence="23" id="KW-1185">Reference proteome</keyword>
<dbReference type="InterPro" id="IPR018957">
    <property type="entry name" value="Znf_C3HC4_RING-type"/>
</dbReference>
<dbReference type="OMA" id="FMHLQAL"/>
<dbReference type="SUPFAM" id="SSF57850">
    <property type="entry name" value="RING/U-box"/>
    <property type="match status" value="1"/>
</dbReference>
<feature type="coiled-coil region" evidence="18">
    <location>
        <begin position="321"/>
        <end position="376"/>
    </location>
</feature>
<evidence type="ECO:0000256" key="18">
    <source>
        <dbReference type="SAM" id="Coils"/>
    </source>
</evidence>
<evidence type="ECO:0000256" key="12">
    <source>
        <dbReference type="ARBA" id="ARBA00022771"/>
    </source>
</evidence>
<dbReference type="GO" id="GO:0008270">
    <property type="term" value="F:zinc ion binding"/>
    <property type="evidence" value="ECO:0007669"/>
    <property type="project" value="UniProtKB-UniRule"/>
</dbReference>
<dbReference type="Ensembl" id="ENSLOCT00000001266.1">
    <property type="protein sequence ID" value="ENSLOCP00000001262.1"/>
    <property type="gene ID" value="ENSLOCG00000001118.1"/>
</dbReference>
<sequence>SAMSQSCCELEKDGGGGACCGAVVPACADKGDGWGTLSSHEAGAHTQGYDVEFDPPLESKYECPICLMALREAVQTPCGHRFCRGCIEKSLRDAGQKCPVDNEVLTEDQLFPDNFAKREILSLTVRCPNQGCSQKMELRHLEAHVAECVFAMVVCVLCHMSVCKSYLGQHEAQECPRRLVPCMNCACPVVYHEQECPLANVVCDYCTMELIRDQLQYHCDMDCPRAPVACTFSPFGCPEKMQRSDLAQHMQEFTQMHMRYMADSLRSLSLSGSLLPASEMPDANFCPSRPVPGPLPLREPLAGAAVAAPASSLHCGCSGSLQHLRETIQQLEARLVRQDHQLRELSIRTETQSGQVGELKRQVRSLEESARELEAQQCNGIYVWKVENFSVYQRSQEAGQPVVIHSPGFYTGRPGYKLCLRLHLQTPSAPRCANYISLFVHTMQGQYDSQLSWPFQGTIRLAILDQADGNHHTEVMETKPDLLAFQRPTIQRNPKGFGYVTFMHLSALRQKDYLRDDTLLVRCEVTPRFDVSCIRREGFQPRGPEPSV</sequence>
<evidence type="ECO:0000256" key="6">
    <source>
        <dbReference type="ARBA" id="ARBA00006608"/>
    </source>
</evidence>
<dbReference type="InterPro" id="IPR027139">
    <property type="entry name" value="TRAF6_RING-HC"/>
</dbReference>
<keyword evidence="7 16" id="KW-0963">Cytoplasm</keyword>
<dbReference type="SMART" id="SM00184">
    <property type="entry name" value="RING"/>
    <property type="match status" value="1"/>
</dbReference>
<evidence type="ECO:0000256" key="10">
    <source>
        <dbReference type="ARBA" id="ARBA00022723"/>
    </source>
</evidence>
<dbReference type="InterPro" id="IPR037309">
    <property type="entry name" value="TRAF6_MATH"/>
</dbReference>
<feature type="zinc finger region" description="TRAF-type" evidence="17">
    <location>
        <begin position="192"/>
        <end position="246"/>
    </location>
</feature>
<evidence type="ECO:0000256" key="9">
    <source>
        <dbReference type="ARBA" id="ARBA00022679"/>
    </source>
</evidence>
<dbReference type="PROSITE" id="PS50145">
    <property type="entry name" value="ZF_TRAF"/>
    <property type="match status" value="1"/>
</dbReference>
<comment type="pathway">
    <text evidence="5">Protein modification; protein ubiquitination.</text>
</comment>
<evidence type="ECO:0000256" key="3">
    <source>
        <dbReference type="ARBA" id="ARBA00004502"/>
    </source>
</evidence>
<dbReference type="GO" id="GO:0042981">
    <property type="term" value="P:regulation of apoptotic process"/>
    <property type="evidence" value="ECO:0007669"/>
    <property type="project" value="InterPro"/>
</dbReference>
<keyword evidence="14 16" id="KW-0862">Zinc</keyword>
<dbReference type="GO" id="GO:0005164">
    <property type="term" value="F:tumor necrosis factor receptor binding"/>
    <property type="evidence" value="ECO:0007669"/>
    <property type="project" value="UniProtKB-UniRule"/>
</dbReference>
<dbReference type="SMART" id="SM00061">
    <property type="entry name" value="MATH"/>
    <property type="match status" value="1"/>
</dbReference>
<keyword evidence="13" id="KW-0833">Ubl conjugation pathway</keyword>
<dbReference type="CDD" id="cd03776">
    <property type="entry name" value="MATH_TRAF6"/>
    <property type="match status" value="1"/>
</dbReference>
<organism evidence="22 23">
    <name type="scientific">Lepisosteus oculatus</name>
    <name type="common">Spotted gar</name>
    <dbReference type="NCBI Taxonomy" id="7918"/>
    <lineage>
        <taxon>Eukaryota</taxon>
        <taxon>Metazoa</taxon>
        <taxon>Chordata</taxon>
        <taxon>Craniata</taxon>
        <taxon>Vertebrata</taxon>
        <taxon>Euteleostomi</taxon>
        <taxon>Actinopterygii</taxon>
        <taxon>Neopterygii</taxon>
        <taxon>Holostei</taxon>
        <taxon>Semionotiformes</taxon>
        <taxon>Lepisosteidae</taxon>
        <taxon>Lepisosteus</taxon>
    </lineage>
</organism>
<keyword evidence="8" id="KW-0551">Lipid droplet</keyword>
<evidence type="ECO:0000259" key="19">
    <source>
        <dbReference type="PROSITE" id="PS50089"/>
    </source>
</evidence>
<evidence type="ECO:0000256" key="15">
    <source>
        <dbReference type="ARBA" id="ARBA00023242"/>
    </source>
</evidence>
<dbReference type="PANTHER" id="PTHR10131">
    <property type="entry name" value="TNF RECEPTOR ASSOCIATED FACTOR"/>
    <property type="match status" value="1"/>
</dbReference>
<dbReference type="FunCoup" id="W5LYQ5">
    <property type="interactions" value="654"/>
</dbReference>
<evidence type="ECO:0000313" key="22">
    <source>
        <dbReference type="Ensembl" id="ENSLOCP00000001262.1"/>
    </source>
</evidence>
<evidence type="ECO:0000256" key="1">
    <source>
        <dbReference type="ARBA" id="ARBA00000900"/>
    </source>
</evidence>
<comment type="subcellular location">
    <subcellularLocation>
        <location evidence="4">Cytoplasm</location>
        <location evidence="4">Cell cortex</location>
    </subcellularLocation>
    <subcellularLocation>
        <location evidence="3">Lipid droplet</location>
    </subcellularLocation>
    <subcellularLocation>
        <location evidence="2">Nucleus</location>
    </subcellularLocation>
</comment>
<dbReference type="GO" id="GO:0005938">
    <property type="term" value="C:cell cortex"/>
    <property type="evidence" value="ECO:0007669"/>
    <property type="project" value="UniProtKB-SubCell"/>
</dbReference>
<dbReference type="InterPro" id="IPR001841">
    <property type="entry name" value="Znf_RING"/>
</dbReference>
<dbReference type="InterPro" id="IPR001293">
    <property type="entry name" value="Znf_TRAF"/>
</dbReference>
<dbReference type="InterPro" id="IPR013083">
    <property type="entry name" value="Znf_RING/FYVE/PHD"/>
</dbReference>
<evidence type="ECO:0000256" key="2">
    <source>
        <dbReference type="ARBA" id="ARBA00004123"/>
    </source>
</evidence>
<evidence type="ECO:0000259" key="21">
    <source>
        <dbReference type="PROSITE" id="PS50145"/>
    </source>
</evidence>
<evidence type="ECO:0000256" key="4">
    <source>
        <dbReference type="ARBA" id="ARBA00004544"/>
    </source>
</evidence>
<dbReference type="InParanoid" id="W5LYQ5"/>
<dbReference type="Pfam" id="PF02176">
    <property type="entry name" value="zf-TRAF"/>
    <property type="match status" value="1"/>
</dbReference>
<dbReference type="GO" id="GO:0009898">
    <property type="term" value="C:cytoplasmic side of plasma membrane"/>
    <property type="evidence" value="ECO:0000318"/>
    <property type="project" value="GO_Central"/>
</dbReference>
<comment type="catalytic activity">
    <reaction evidence="1 16">
        <text>S-ubiquitinyl-[E2 ubiquitin-conjugating enzyme]-L-cysteine + [acceptor protein]-L-lysine = [E2 ubiquitin-conjugating enzyme]-L-cysteine + N(6)-ubiquitinyl-[acceptor protein]-L-lysine.</text>
        <dbReference type="EC" id="2.3.2.27"/>
    </reaction>
</comment>
<dbReference type="GO" id="GO:0031663">
    <property type="term" value="P:lipopolysaccharide-mediated signaling pathway"/>
    <property type="evidence" value="ECO:0000318"/>
    <property type="project" value="GO_Central"/>
</dbReference>
<dbReference type="PROSITE" id="PS50089">
    <property type="entry name" value="ZF_RING_2"/>
    <property type="match status" value="1"/>
</dbReference>
<dbReference type="HOGENOM" id="CLU_021061_5_0_1"/>
<evidence type="ECO:0000256" key="5">
    <source>
        <dbReference type="ARBA" id="ARBA00004906"/>
    </source>
</evidence>
<feature type="domain" description="MATH" evidence="20">
    <location>
        <begin position="379"/>
        <end position="525"/>
    </location>
</feature>
<accession>W5LYQ5</accession>
<evidence type="ECO:0000313" key="23">
    <source>
        <dbReference type="Proteomes" id="UP000018468"/>
    </source>
</evidence>
<protein>
    <recommendedName>
        <fullName evidence="16">TNF receptor-associated factor</fullName>
        <ecNumber evidence="16">2.3.2.27</ecNumber>
    </recommendedName>
</protein>
<dbReference type="Gene3D" id="2.60.210.10">
    <property type="entry name" value="Apoptosis, Tumor Necrosis Factor Receptor Associated Protein 2, Chain A"/>
    <property type="match status" value="1"/>
</dbReference>
<dbReference type="STRING" id="7918.ENSLOCP00000001262"/>
<keyword evidence="10 16" id="KW-0479">Metal-binding</keyword>
<reference evidence="23" key="1">
    <citation type="submission" date="2011-12" db="EMBL/GenBank/DDBJ databases">
        <title>The Draft Genome of Lepisosteus oculatus.</title>
        <authorList>
            <consortium name="The Broad Institute Genome Assembly &amp; Analysis Group"/>
            <consortium name="Computational R&amp;D Group"/>
            <consortium name="and Sequencing Platform"/>
            <person name="Di Palma F."/>
            <person name="Alfoldi J."/>
            <person name="Johnson J."/>
            <person name="Berlin A."/>
            <person name="Gnerre S."/>
            <person name="Jaffe D."/>
            <person name="MacCallum I."/>
            <person name="Young S."/>
            <person name="Walker B.J."/>
            <person name="Lander E.S."/>
            <person name="Lindblad-Toh K."/>
        </authorList>
    </citation>
    <scope>NUCLEOTIDE SEQUENCE [LARGE SCALE GENOMIC DNA]</scope>
</reference>
<keyword evidence="12 17" id="KW-0863">Zinc-finger</keyword>
<dbReference type="FunFam" id="3.30.40.10:FF:000179">
    <property type="entry name" value="TNF receptor-associated factor"/>
    <property type="match status" value="1"/>
</dbReference>
<proteinExistence type="inferred from homology"/>
<dbReference type="GO" id="GO:0009615">
    <property type="term" value="P:response to virus"/>
    <property type="evidence" value="ECO:0007669"/>
    <property type="project" value="Ensembl"/>
</dbReference>
<reference evidence="22" key="2">
    <citation type="submission" date="2025-08" db="UniProtKB">
        <authorList>
            <consortium name="Ensembl"/>
        </authorList>
    </citation>
    <scope>IDENTIFICATION</scope>
</reference>
<dbReference type="SUPFAM" id="SSF49599">
    <property type="entry name" value="TRAF domain-like"/>
    <property type="match status" value="3"/>
</dbReference>
<dbReference type="Proteomes" id="UP000018468">
    <property type="component" value="Linkage group LG27"/>
</dbReference>
<evidence type="ECO:0000256" key="7">
    <source>
        <dbReference type="ARBA" id="ARBA00022490"/>
    </source>
</evidence>
<dbReference type="FunFam" id="3.30.40.10:FF:000211">
    <property type="entry name" value="TNF receptor-associated factor"/>
    <property type="match status" value="1"/>
</dbReference>
<dbReference type="InterPro" id="IPR049342">
    <property type="entry name" value="TRAF1-6_MATH_dom"/>
</dbReference>
<dbReference type="Bgee" id="ENSLOCG00000001118">
    <property type="expression patterns" value="Expressed in testis and 13 other cell types or tissues"/>
</dbReference>
<dbReference type="GO" id="GO:0045893">
    <property type="term" value="P:positive regulation of DNA-templated transcription"/>
    <property type="evidence" value="ECO:0007669"/>
    <property type="project" value="Ensembl"/>
</dbReference>
<evidence type="ECO:0000256" key="17">
    <source>
        <dbReference type="PROSITE-ProRule" id="PRU00207"/>
    </source>
</evidence>
<keyword evidence="9" id="KW-0808">Transferase</keyword>
<evidence type="ECO:0000256" key="8">
    <source>
        <dbReference type="ARBA" id="ARBA00022677"/>
    </source>
</evidence>
<keyword evidence="18" id="KW-0175">Coiled coil</keyword>
<dbReference type="GO" id="GO:0141124">
    <property type="term" value="P:intracellular signaling cassette"/>
    <property type="evidence" value="ECO:0007669"/>
    <property type="project" value="UniProtKB-ARBA"/>
</dbReference>
<dbReference type="PIRSF" id="PIRSF015614">
    <property type="entry name" value="TRAF"/>
    <property type="match status" value="1"/>
</dbReference>
<dbReference type="GO" id="GO:0098978">
    <property type="term" value="C:glutamatergic synapse"/>
    <property type="evidence" value="ECO:0000318"/>
    <property type="project" value="GO_Central"/>
</dbReference>
<feature type="domain" description="RING-type" evidence="19">
    <location>
        <begin position="63"/>
        <end position="102"/>
    </location>
</feature>
<dbReference type="PANTHER" id="PTHR10131:SF152">
    <property type="entry name" value="TNF RECEPTOR-ASSOCIATED FACTOR 6"/>
    <property type="match status" value="1"/>
</dbReference>
<dbReference type="GO" id="GO:0016567">
    <property type="term" value="P:protein ubiquitination"/>
    <property type="evidence" value="ECO:0007669"/>
    <property type="project" value="UniProtKB-UniPathway"/>
</dbReference>
<dbReference type="GO" id="GO:0043122">
    <property type="term" value="P:regulation of canonical NF-kappaB signal transduction"/>
    <property type="evidence" value="ECO:0000318"/>
    <property type="project" value="GO_Central"/>
</dbReference>
<dbReference type="FunFam" id="2.60.210.10:FF:000010">
    <property type="entry name" value="TNF receptor-associated factor"/>
    <property type="match status" value="1"/>
</dbReference>
<dbReference type="eggNOG" id="KOG0297">
    <property type="taxonomic scope" value="Eukaryota"/>
</dbReference>
<feature type="domain" description="TRAF-type" evidence="21">
    <location>
        <begin position="192"/>
        <end position="246"/>
    </location>
</feature>
<evidence type="ECO:0000256" key="11">
    <source>
        <dbReference type="ARBA" id="ARBA00022737"/>
    </source>
</evidence>
<dbReference type="InterPro" id="IPR008974">
    <property type="entry name" value="TRAF-like"/>
</dbReference>
<dbReference type="UniPathway" id="UPA00143"/>
<dbReference type="GO" id="GO:0005737">
    <property type="term" value="C:cytoplasm"/>
    <property type="evidence" value="ECO:0000318"/>
    <property type="project" value="GO_Central"/>
</dbReference>
<evidence type="ECO:0000259" key="20">
    <source>
        <dbReference type="PROSITE" id="PS50144"/>
    </source>
</evidence>
<evidence type="ECO:0000256" key="13">
    <source>
        <dbReference type="ARBA" id="ARBA00022786"/>
    </source>
</evidence>
<dbReference type="EMBL" id="AHAT01008086">
    <property type="status" value="NOT_ANNOTATED_CDS"/>
    <property type="molecule type" value="Genomic_DNA"/>
</dbReference>
<dbReference type="GO" id="GO:0005634">
    <property type="term" value="C:nucleus"/>
    <property type="evidence" value="ECO:0007669"/>
    <property type="project" value="UniProtKB-SubCell"/>
</dbReference>
<dbReference type="EC" id="2.3.2.27" evidence="16"/>
<evidence type="ECO:0000256" key="16">
    <source>
        <dbReference type="PIRNR" id="PIRNR015614"/>
    </source>
</evidence>
<dbReference type="InterPro" id="IPR002083">
    <property type="entry name" value="MATH/TRAF_dom"/>
</dbReference>
<dbReference type="AlphaFoldDB" id="W5LYQ5"/>
<evidence type="ECO:0000256" key="14">
    <source>
        <dbReference type="ARBA" id="ARBA00022833"/>
    </source>
</evidence>
<dbReference type="GO" id="GO:0005811">
    <property type="term" value="C:lipid droplet"/>
    <property type="evidence" value="ECO:0007669"/>
    <property type="project" value="UniProtKB-SubCell"/>
</dbReference>
<dbReference type="Pfam" id="PF21355">
    <property type="entry name" value="TRAF-mep_MATH"/>
    <property type="match status" value="1"/>
</dbReference>
<dbReference type="GO" id="GO:0045087">
    <property type="term" value="P:innate immune response"/>
    <property type="evidence" value="ECO:0000318"/>
    <property type="project" value="GO_Central"/>
</dbReference>
<comment type="similarity">
    <text evidence="6">Belongs to the TNF receptor-associated factor family. A subfamily.</text>
</comment>
<dbReference type="GO" id="GO:0035591">
    <property type="term" value="F:signaling adaptor activity"/>
    <property type="evidence" value="ECO:0000318"/>
    <property type="project" value="GO_Central"/>
</dbReference>
<dbReference type="Pfam" id="PF00097">
    <property type="entry name" value="zf-C3HC4"/>
    <property type="match status" value="1"/>
</dbReference>
<dbReference type="InterPro" id="IPR017907">
    <property type="entry name" value="Znf_RING_CS"/>
</dbReference>
<dbReference type="Gene3D" id="3.30.40.10">
    <property type="entry name" value="Zinc/RING finger domain, C3HC4 (zinc finger)"/>
    <property type="match status" value="2"/>
</dbReference>
<dbReference type="GO" id="GO:0061630">
    <property type="term" value="F:ubiquitin protein ligase activity"/>
    <property type="evidence" value="ECO:0000318"/>
    <property type="project" value="GO_Central"/>
</dbReference>
<dbReference type="PROSITE" id="PS00518">
    <property type="entry name" value="ZF_RING_1"/>
    <property type="match status" value="1"/>
</dbReference>
<dbReference type="GO" id="GO:0030593">
    <property type="term" value="P:neutrophil chemotaxis"/>
    <property type="evidence" value="ECO:0007669"/>
    <property type="project" value="Ensembl"/>
</dbReference>
<dbReference type="CDD" id="cd16643">
    <property type="entry name" value="mRING-HC-C3HC3D_TRAF6"/>
    <property type="match status" value="1"/>
</dbReference>